<protein>
    <submittedName>
        <fullName evidence="1">Transposase</fullName>
    </submittedName>
</protein>
<dbReference type="AlphaFoldDB" id="A0A2K4VL43"/>
<proteinExistence type="predicted"/>
<dbReference type="Gene3D" id="3.40.1350.10">
    <property type="match status" value="1"/>
</dbReference>
<dbReference type="EMBL" id="LT963395">
    <property type="protein sequence ID" value="SOS24415.1"/>
    <property type="molecule type" value="Genomic_DNA"/>
</dbReference>
<evidence type="ECO:0000313" key="1">
    <source>
        <dbReference type="EMBL" id="SOS24415.1"/>
    </source>
</evidence>
<organism evidence="1 2">
    <name type="scientific">Pseudomonas cerasi</name>
    <dbReference type="NCBI Taxonomy" id="1583341"/>
    <lineage>
        <taxon>Bacteria</taxon>
        <taxon>Pseudomonadati</taxon>
        <taxon>Pseudomonadota</taxon>
        <taxon>Gammaproteobacteria</taxon>
        <taxon>Pseudomonadales</taxon>
        <taxon>Pseudomonadaceae</taxon>
        <taxon>Pseudomonas</taxon>
    </lineage>
</organism>
<reference evidence="2" key="1">
    <citation type="submission" date="2017-11" db="EMBL/GenBank/DDBJ databases">
        <authorList>
            <person name="Blom J."/>
        </authorList>
    </citation>
    <scope>NUCLEOTIDE SEQUENCE [LARGE SCALE GENOMIC DNA]</scope>
</reference>
<keyword evidence="2" id="KW-1185">Reference proteome</keyword>
<accession>A0A2K4VL43</accession>
<dbReference type="Proteomes" id="UP000239025">
    <property type="component" value="Chromosome 1"/>
</dbReference>
<dbReference type="GO" id="GO:0003676">
    <property type="term" value="F:nucleic acid binding"/>
    <property type="evidence" value="ECO:0007669"/>
    <property type="project" value="InterPro"/>
</dbReference>
<name>A0A2K4VL43_9PSED</name>
<dbReference type="InterPro" id="IPR011856">
    <property type="entry name" value="tRNA_endonuc-like_dom_sf"/>
</dbReference>
<gene>
    <name evidence="1" type="ORF">PL963_05330</name>
</gene>
<evidence type="ECO:0000313" key="2">
    <source>
        <dbReference type="Proteomes" id="UP000239025"/>
    </source>
</evidence>
<sequence length="265" mass="30459">MSIPERVFAQLALFNPAVFDLHEQKMLHIDSAVHPLFGHPLAVGIALQSFRGTSEVAARIGMRHARITVEDEGDRFPVPYNYIGDLLLYLRTEDGYPYAVNWSIKAGRNDFHERRRSTIKGFAQQRTDQEKARLRNLLEQEYYLDAGIHTHLLSLDDVPPMVAANLDLMYGYHDLPMDLDPVLLDDYSDDLLEKALQGTPPAFIAIEYAKKWGRRDLFLSKIYQDIWSRKLPVDLHSPILVDKPLCMRGKQLLEVYGHLFRDSPT</sequence>
<dbReference type="RefSeq" id="WP_173926084.1">
    <property type="nucleotide sequence ID" value="NZ_LT222319.1"/>
</dbReference>